<gene>
    <name evidence="2" type="ORF">THARTR1_04501</name>
</gene>
<feature type="compositionally biased region" description="Basic and acidic residues" evidence="1">
    <location>
        <begin position="26"/>
        <end position="37"/>
    </location>
</feature>
<evidence type="ECO:0000256" key="1">
    <source>
        <dbReference type="SAM" id="MobiDB-lite"/>
    </source>
</evidence>
<proteinExistence type="predicted"/>
<accession>A0A2K0UC57</accession>
<evidence type="ECO:0000313" key="2">
    <source>
        <dbReference type="EMBL" id="PNP55359.1"/>
    </source>
</evidence>
<dbReference type="EMBL" id="MTYI01000054">
    <property type="protein sequence ID" value="PNP55359.1"/>
    <property type="molecule type" value="Genomic_DNA"/>
</dbReference>
<feature type="region of interest" description="Disordered" evidence="1">
    <location>
        <begin position="1"/>
        <end position="137"/>
    </location>
</feature>
<dbReference type="OrthoDB" id="4900491at2759"/>
<dbReference type="Proteomes" id="UP000236290">
    <property type="component" value="Unassembled WGS sequence"/>
</dbReference>
<dbReference type="AlphaFoldDB" id="A0A2K0UC57"/>
<protein>
    <submittedName>
        <fullName evidence="2">Uncharacterized protein</fullName>
    </submittedName>
</protein>
<reference evidence="2 3" key="1">
    <citation type="submission" date="2017-02" db="EMBL/GenBank/DDBJ databases">
        <title>Genomes of Trichoderma spp. with biocontrol activity.</title>
        <authorList>
            <person name="Gardiner D."/>
            <person name="Kazan K."/>
            <person name="Vos C."/>
            <person name="Harvey P."/>
        </authorList>
    </citation>
    <scope>NUCLEOTIDE SEQUENCE [LARGE SCALE GENOMIC DNA]</scope>
    <source>
        <strain evidence="2 3">Tr1</strain>
    </source>
</reference>
<feature type="compositionally biased region" description="Basic residues" evidence="1">
    <location>
        <begin position="38"/>
        <end position="63"/>
    </location>
</feature>
<evidence type="ECO:0000313" key="3">
    <source>
        <dbReference type="Proteomes" id="UP000236290"/>
    </source>
</evidence>
<name>A0A2K0UC57_TRIHA</name>
<feature type="compositionally biased region" description="Acidic residues" evidence="1">
    <location>
        <begin position="108"/>
        <end position="122"/>
    </location>
</feature>
<feature type="compositionally biased region" description="Polar residues" evidence="1">
    <location>
        <begin position="12"/>
        <end position="23"/>
    </location>
</feature>
<organism evidence="2 3">
    <name type="scientific">Trichoderma harzianum</name>
    <name type="common">Hypocrea lixii</name>
    <dbReference type="NCBI Taxonomy" id="5544"/>
    <lineage>
        <taxon>Eukaryota</taxon>
        <taxon>Fungi</taxon>
        <taxon>Dikarya</taxon>
        <taxon>Ascomycota</taxon>
        <taxon>Pezizomycotina</taxon>
        <taxon>Sordariomycetes</taxon>
        <taxon>Hypocreomycetidae</taxon>
        <taxon>Hypocreales</taxon>
        <taxon>Hypocreaceae</taxon>
        <taxon>Trichoderma</taxon>
    </lineage>
</organism>
<sequence length="137" mass="15369">MNSTIPLEHCETTTVSVSMNVSPPTEPRDRHREDAEHKRRSLKKKKKRSSRHKKKKKGHHRSSRQSSRQYTETEADSAWTADDDNRYQVALWIGESSRVRGGTNSPQEDGDVSSPDGEDGDETPTPTPGDSKKPKGS</sequence>
<comment type="caution">
    <text evidence="2">The sequence shown here is derived from an EMBL/GenBank/DDBJ whole genome shotgun (WGS) entry which is preliminary data.</text>
</comment>